<proteinExistence type="predicted"/>
<accession>A0A5D3FGQ5</accession>
<reference evidence="1 2" key="1">
    <citation type="submission" date="2019-08" db="EMBL/GenBank/DDBJ databases">
        <title>Actinomadura sp. nov. CYP1-5 isolated from mountain soil.</title>
        <authorList>
            <person name="Songsumanus A."/>
            <person name="Kuncharoen N."/>
            <person name="Kudo T."/>
            <person name="Yuki M."/>
            <person name="Igarashi Y."/>
            <person name="Tanasupawat S."/>
        </authorList>
    </citation>
    <scope>NUCLEOTIDE SEQUENCE [LARGE SCALE GENOMIC DNA]</scope>
    <source>
        <strain evidence="1 2">CYP1-5</strain>
    </source>
</reference>
<keyword evidence="2" id="KW-1185">Reference proteome</keyword>
<evidence type="ECO:0000313" key="2">
    <source>
        <dbReference type="Proteomes" id="UP000323505"/>
    </source>
</evidence>
<gene>
    <name evidence="1" type="ORF">FXF68_25435</name>
</gene>
<evidence type="ECO:0000313" key="1">
    <source>
        <dbReference type="EMBL" id="TYK47148.1"/>
    </source>
</evidence>
<sequence>MTTYPDVRAGQRLTAELWRSGLPNIVEKTIDESIVSSLTLQDDDDLFIALAANAKYRVEFEISAFSPAAAQFKTAWSVPSGASGLKYCYGPVGTDRDSSLMRASVHQLTTTVSYGTESASLASAIRETAIVTTVSAGTLRLQWAQNVSNAGATGLSAGSRLVVWRTA</sequence>
<dbReference type="EMBL" id="VSRQ01000005">
    <property type="protein sequence ID" value="TYK47148.1"/>
    <property type="molecule type" value="Genomic_DNA"/>
</dbReference>
<dbReference type="AlphaFoldDB" id="A0A5D3FGQ5"/>
<name>A0A5D3FGQ5_9ACTN</name>
<organism evidence="1 2">
    <name type="scientific">Actinomadura decatromicini</name>
    <dbReference type="NCBI Taxonomy" id="2604572"/>
    <lineage>
        <taxon>Bacteria</taxon>
        <taxon>Bacillati</taxon>
        <taxon>Actinomycetota</taxon>
        <taxon>Actinomycetes</taxon>
        <taxon>Streptosporangiales</taxon>
        <taxon>Thermomonosporaceae</taxon>
        <taxon>Actinomadura</taxon>
    </lineage>
</organism>
<protein>
    <submittedName>
        <fullName evidence="1">Uncharacterized protein</fullName>
    </submittedName>
</protein>
<dbReference type="RefSeq" id="WP_148763368.1">
    <property type="nucleotide sequence ID" value="NZ_VSRQ01000005.1"/>
</dbReference>
<comment type="caution">
    <text evidence="1">The sequence shown here is derived from an EMBL/GenBank/DDBJ whole genome shotgun (WGS) entry which is preliminary data.</text>
</comment>
<dbReference type="Proteomes" id="UP000323505">
    <property type="component" value="Unassembled WGS sequence"/>
</dbReference>